<dbReference type="EMBL" id="CACRUE010000022">
    <property type="protein sequence ID" value="VYT89959.1"/>
    <property type="molecule type" value="Genomic_DNA"/>
</dbReference>
<gene>
    <name evidence="2" type="ORF">IBLFYP30_01270</name>
</gene>
<reference evidence="2" key="1">
    <citation type="submission" date="2019-11" db="EMBL/GenBank/DDBJ databases">
        <authorList>
            <person name="Feng L."/>
        </authorList>
    </citation>
    <scope>NUCLEOTIDE SEQUENCE</scope>
    <source>
        <strain evidence="2">IbartlettiiLFYP30</strain>
    </source>
</reference>
<keyword evidence="1" id="KW-0472">Membrane</keyword>
<dbReference type="RefSeq" id="WP_156530707.1">
    <property type="nucleotide sequence ID" value="NZ_CACRUE010000022.1"/>
</dbReference>
<evidence type="ECO:0000256" key="1">
    <source>
        <dbReference type="SAM" id="Phobius"/>
    </source>
</evidence>
<keyword evidence="1" id="KW-1133">Transmembrane helix</keyword>
<feature type="transmembrane region" description="Helical" evidence="1">
    <location>
        <begin position="6"/>
        <end position="27"/>
    </location>
</feature>
<organism evidence="2">
    <name type="scientific">Intestinibacter bartlettii</name>
    <dbReference type="NCBI Taxonomy" id="261299"/>
    <lineage>
        <taxon>Bacteria</taxon>
        <taxon>Bacillati</taxon>
        <taxon>Bacillota</taxon>
        <taxon>Clostridia</taxon>
        <taxon>Peptostreptococcales</taxon>
        <taxon>Peptostreptococcaceae</taxon>
        <taxon>Intestinibacter</taxon>
    </lineage>
</organism>
<evidence type="ECO:0000313" key="2">
    <source>
        <dbReference type="EMBL" id="VYT89959.1"/>
    </source>
</evidence>
<protein>
    <submittedName>
        <fullName evidence="2">Uncharacterized protein</fullName>
    </submittedName>
</protein>
<dbReference type="AlphaFoldDB" id="A0A6N3ACE0"/>
<keyword evidence="1" id="KW-0812">Transmembrane</keyword>
<accession>A0A6N3ACE0</accession>
<name>A0A6N3ACE0_9FIRM</name>
<proteinExistence type="predicted"/>
<sequence>MKKIFYRIVCLLCIIIIIVMPMIYEFYWDSKTQVKYFELVTNRRIPIYRNLGFYVDFNENFYVGIDDFKWIEVFDKDGKFICSIGMQGIVYNFYVDKDKLLHVFCTYRTAENIYEQVIDIDTNSIISEQAVKDITSINMNPTNQIFINNKLYSIDKNIVKIKGENYEKEIKLDVEIRQENLLH</sequence>